<dbReference type="PANTHER" id="PTHR24361">
    <property type="entry name" value="MITOGEN-ACTIVATED KINASE KINASE KINASE"/>
    <property type="match status" value="1"/>
</dbReference>
<dbReference type="PROSITE" id="PS50011">
    <property type="entry name" value="PROTEIN_KINASE_DOM"/>
    <property type="match status" value="1"/>
</dbReference>
<dbReference type="Pfam" id="PF00566">
    <property type="entry name" value="RabGAP-TBC"/>
    <property type="match status" value="1"/>
</dbReference>
<dbReference type="SUPFAM" id="SSF47923">
    <property type="entry name" value="Ypt/Rab-GAP domain of gyp1p"/>
    <property type="match status" value="2"/>
</dbReference>
<dbReference type="Pfam" id="PF00069">
    <property type="entry name" value="Pkinase"/>
    <property type="match status" value="1"/>
</dbReference>
<dbReference type="Proteomes" id="UP000193920">
    <property type="component" value="Unassembled WGS sequence"/>
</dbReference>
<accession>A0A1Y2DJL5</accession>
<name>A0A1Y2DJL5_9FUNG</name>
<dbReference type="GO" id="GO:0004674">
    <property type="term" value="F:protein serine/threonine kinase activity"/>
    <property type="evidence" value="ECO:0007669"/>
    <property type="project" value="TreeGrafter"/>
</dbReference>
<dbReference type="InterPro" id="IPR053235">
    <property type="entry name" value="Ser_Thr_kinase"/>
</dbReference>
<dbReference type="Gene3D" id="1.10.510.10">
    <property type="entry name" value="Transferase(Phosphotransferase) domain 1"/>
    <property type="match status" value="1"/>
</dbReference>
<dbReference type="InterPro" id="IPR011009">
    <property type="entry name" value="Kinase-like_dom_sf"/>
</dbReference>
<dbReference type="InterPro" id="IPR000719">
    <property type="entry name" value="Prot_kinase_dom"/>
</dbReference>
<dbReference type="AlphaFoldDB" id="A0A1Y2DJL5"/>
<protein>
    <recommendedName>
        <fullName evidence="5">TBC-domain-containing protein</fullName>
    </recommendedName>
</protein>
<keyword evidence="4" id="KW-1185">Reference proteome</keyword>
<comment type="caution">
    <text evidence="3">The sequence shown here is derived from an EMBL/GenBank/DDBJ whole genome shotgun (WGS) entry which is preliminary data.</text>
</comment>
<dbReference type="Gene3D" id="1.10.8.270">
    <property type="entry name" value="putative rabgap domain of human tbc1 domain family member 14 like domains"/>
    <property type="match status" value="1"/>
</dbReference>
<dbReference type="PROSITE" id="PS50086">
    <property type="entry name" value="TBC_RABGAP"/>
    <property type="match status" value="1"/>
</dbReference>
<evidence type="ECO:0008006" key="5">
    <source>
        <dbReference type="Google" id="ProtNLM"/>
    </source>
</evidence>
<feature type="domain" description="Protein kinase" evidence="1">
    <location>
        <begin position="1"/>
        <end position="277"/>
    </location>
</feature>
<gene>
    <name evidence="3" type="ORF">LY90DRAFT_668929</name>
</gene>
<dbReference type="SUPFAM" id="SSF56112">
    <property type="entry name" value="Protein kinase-like (PK-like)"/>
    <property type="match status" value="1"/>
</dbReference>
<evidence type="ECO:0000259" key="1">
    <source>
        <dbReference type="PROSITE" id="PS50011"/>
    </source>
</evidence>
<dbReference type="SMART" id="SM00164">
    <property type="entry name" value="TBC"/>
    <property type="match status" value="1"/>
</dbReference>
<dbReference type="GO" id="GO:0005524">
    <property type="term" value="F:ATP binding"/>
    <property type="evidence" value="ECO:0007669"/>
    <property type="project" value="InterPro"/>
</dbReference>
<dbReference type="EMBL" id="MCOG01000065">
    <property type="protein sequence ID" value="ORY58965.1"/>
    <property type="molecule type" value="Genomic_DNA"/>
</dbReference>
<dbReference type="Gene3D" id="1.10.472.80">
    <property type="entry name" value="Ypt/Rab-GAP domain of gyp1p, domain 3"/>
    <property type="match status" value="1"/>
</dbReference>
<evidence type="ECO:0000313" key="3">
    <source>
        <dbReference type="EMBL" id="ORY58965.1"/>
    </source>
</evidence>
<dbReference type="InterPro" id="IPR000195">
    <property type="entry name" value="Rab-GAP-TBC_dom"/>
</dbReference>
<dbReference type="GO" id="GO:0005737">
    <property type="term" value="C:cytoplasm"/>
    <property type="evidence" value="ECO:0007669"/>
    <property type="project" value="TreeGrafter"/>
</dbReference>
<sequence length="1052" mass="122691">MYGIRNVNLYKKDSNKKISELSAYSFVPNFKLNSSKNITTDIIGRFQRLKSLYHQNLCQYINVTKNRKDRIFIVSEYFENSLEKQLKQCTNITNITRLKKLTYQILSALVYLNENGIINRNLSLKNILFDNENNVKIDNWGFYEFTDKGNNVLFPIGNPEFFAPEIIKSGKCSLKVDTWSLGILLIYIYFGELPFNVDNQNYLEELFDSILSLKKIKKDNNIYLVGNDRCKKLELFFKDNKIDDQDLKVFKDFILTCLEPSYGLRPTPSDLLCHKFVKDINLKTDDWSHLTSRYYMDYNLFSEKIKDNLENDLNDNKFNIANPINNKDVIIKNDNDELVLENLQPRVIFYLWRLAGGDLEYEFIKQELISLPSIYRVRNASQIYYTLNDDNNSSGNNINKSNQSQQIFDPENLFQDKKIILYLDTLISKFDEYKQSSNNDFLISLLKNDSNFFISKNGVSQEKDISFNDFMNNNSDFVDFWSSSEINTLKSTKNKNRYNEISKIINENDKLNNNDKDEENKLKMEHLYGLSVLDKDVIFQYGRIKLFERLLNQYPSSWDEFIKEARLHIPSYLRGKIWAAALGIIGDSRILYNSLCEKNDLRCNDIHDNSNLELERQLDADIPRCHQYNDLLSSDIGRNKLKQVIKCWNIAESGNLVYWQGLDSVCAPFVALNFNEEEIAFSCLLKFIRKYMHGLFKLDNTFYIQSYLISMSHIIAFHDPELGSYLNKMGLTPNIYAIPWFMTMFTHVFPLDKIYMLWDKILTNSPSFPLFIGSAIVTQLHSELLSGDFDECVLLLSELSTINIDKCLEKAQLYLRLTPKSIIPKFLRNIKSDNNPMATIDIDDQNLDFLKDDIPKDIAIIEDLSTLHSDELAPRIDMDDFEKIYSKSLILDIRNESMLTTSEDNGYVVISPGDSYLHGHIKHSISIPYYENDLLPSSLIKYIKIIHEGYSYVVVVGEEEQATKLAAQLINDLFPRVAYLDVKNIKKEIFDSWNEDVWCTEKPEYEKFYIGDNNEDAKSLDIGRNTSPISTRSFNSEHPFENNQTFVIYKCY</sequence>
<proteinExistence type="predicted"/>
<dbReference type="STRING" id="1754190.A0A1Y2DJL5"/>
<dbReference type="FunFam" id="1.10.8.270:FF:000044">
    <property type="entry name" value="TBC Kinase homolog"/>
    <property type="match status" value="1"/>
</dbReference>
<evidence type="ECO:0000259" key="2">
    <source>
        <dbReference type="PROSITE" id="PS50086"/>
    </source>
</evidence>
<dbReference type="PANTHER" id="PTHR24361:SF785">
    <property type="entry name" value="DUAL SPECIFICITY MITOGEN-ACTIVATED PROTEIN KINASE KINASE 1"/>
    <property type="match status" value="1"/>
</dbReference>
<evidence type="ECO:0000313" key="4">
    <source>
        <dbReference type="Proteomes" id="UP000193920"/>
    </source>
</evidence>
<feature type="domain" description="Rab-GAP TBC" evidence="2">
    <location>
        <begin position="568"/>
        <end position="765"/>
    </location>
</feature>
<dbReference type="OrthoDB" id="1668230at2759"/>
<organism evidence="3 4">
    <name type="scientific">Neocallimastix californiae</name>
    <dbReference type="NCBI Taxonomy" id="1754190"/>
    <lineage>
        <taxon>Eukaryota</taxon>
        <taxon>Fungi</taxon>
        <taxon>Fungi incertae sedis</taxon>
        <taxon>Chytridiomycota</taxon>
        <taxon>Chytridiomycota incertae sedis</taxon>
        <taxon>Neocallimastigomycetes</taxon>
        <taxon>Neocallimastigales</taxon>
        <taxon>Neocallimastigaceae</taxon>
        <taxon>Neocallimastix</taxon>
    </lineage>
</organism>
<reference evidence="3 4" key="1">
    <citation type="submission" date="2016-08" db="EMBL/GenBank/DDBJ databases">
        <title>A Parts List for Fungal Cellulosomes Revealed by Comparative Genomics.</title>
        <authorList>
            <consortium name="DOE Joint Genome Institute"/>
            <person name="Haitjema C.H."/>
            <person name="Gilmore S.P."/>
            <person name="Henske J.K."/>
            <person name="Solomon K.V."/>
            <person name="De Groot R."/>
            <person name="Kuo A."/>
            <person name="Mondo S.J."/>
            <person name="Salamov A.A."/>
            <person name="Labutti K."/>
            <person name="Zhao Z."/>
            <person name="Chiniquy J."/>
            <person name="Barry K."/>
            <person name="Brewer H.M."/>
            <person name="Purvine S.O."/>
            <person name="Wright A.T."/>
            <person name="Boxma B."/>
            <person name="Van Alen T."/>
            <person name="Hackstein J.H."/>
            <person name="Baker S.E."/>
            <person name="Grigoriev I.V."/>
            <person name="O'Malley M.A."/>
        </authorList>
    </citation>
    <scope>NUCLEOTIDE SEQUENCE [LARGE SCALE GENOMIC DNA]</scope>
    <source>
        <strain evidence="3 4">G1</strain>
    </source>
</reference>
<dbReference type="InterPro" id="IPR035969">
    <property type="entry name" value="Rab-GAP_TBC_sf"/>
</dbReference>